<dbReference type="Proteomes" id="UP000230961">
    <property type="component" value="Chromosome"/>
</dbReference>
<proteinExistence type="predicted"/>
<organism evidence="2 3">
    <name type="scientific">Yersinia enterocolitica LC20</name>
    <dbReference type="NCBI Taxonomy" id="1443113"/>
    <lineage>
        <taxon>Bacteria</taxon>
        <taxon>Pseudomonadati</taxon>
        <taxon>Pseudomonadota</taxon>
        <taxon>Gammaproteobacteria</taxon>
        <taxon>Enterobacterales</taxon>
        <taxon>Yersiniaceae</taxon>
        <taxon>Yersinia</taxon>
    </lineage>
</organism>
<dbReference type="AlphaFoldDB" id="A0A7U4GDY4"/>
<evidence type="ECO:0000256" key="1">
    <source>
        <dbReference type="SAM" id="SignalP"/>
    </source>
</evidence>
<gene>
    <name evidence="2" type="ORF">LC20_01571</name>
</gene>
<reference evidence="2 3" key="1">
    <citation type="submission" date="2017-11" db="EMBL/GenBank/DDBJ databases">
        <title>The complete genome sequence and comparative genome analysis of Yersinia enterocolitica strain LC20.</title>
        <authorList>
            <person name="Shi G."/>
            <person name="Su M."/>
            <person name="Liang J."/>
            <person name="Gu W."/>
            <person name="Xiao Y."/>
            <person name="Zhang Z."/>
            <person name="Qiu H."/>
            <person name="Duan R."/>
            <person name="Zhang Z."/>
            <person name="Li Y."/>
            <person name="Zhang X."/>
            <person name="Ling Y."/>
            <person name="Song L."/>
            <person name="Chen M."/>
            <person name="Zhao Y."/>
            <person name="Wu J."/>
            <person name="Jing H."/>
            <person name="Xiao J."/>
            <person name="Wang X."/>
        </authorList>
    </citation>
    <scope>NUCLEOTIDE SEQUENCE [LARGE SCALE GENOMIC DNA]</scope>
    <source>
        <strain evidence="2 3">LC20</strain>
    </source>
</reference>
<sequence>MSKQLVKVVMLSSLIFSSAVAVAAPPIAELKVAGKLSVPTCVVNSPDGGIYDLGRISSTKISSTNIGSLDTMTKTWAVTCDATTYLTFKTIDNRTASAFPPSTSTYGLGMVNGTGKIGSFFVNMQNAKVDGVPVKVFNTKASTFTVANDSQVFHDDSVHGWASANNVQTAGKIFTTDMAVGTYLSTVSGMNGPITQNTEIDGSMTINFAYGI</sequence>
<evidence type="ECO:0000313" key="3">
    <source>
        <dbReference type="Proteomes" id="UP000230961"/>
    </source>
</evidence>
<dbReference type="Pfam" id="PF06551">
    <property type="entry name" value="DUF1120"/>
    <property type="match status" value="1"/>
</dbReference>
<keyword evidence="1" id="KW-0732">Signal</keyword>
<name>A0A7U4GDY4_YEREN</name>
<protein>
    <submittedName>
        <fullName evidence="2">DUF1120 domain-containing protein</fullName>
    </submittedName>
</protein>
<feature type="signal peptide" evidence="1">
    <location>
        <begin position="1"/>
        <end position="23"/>
    </location>
</feature>
<dbReference type="KEGG" id="yel:LC20_01571"/>
<accession>A0A7U4GDY4</accession>
<evidence type="ECO:0000313" key="2">
    <source>
        <dbReference type="EMBL" id="AHM72825.1"/>
    </source>
</evidence>
<dbReference type="EMBL" id="CP007448">
    <property type="protein sequence ID" value="AHM72825.1"/>
    <property type="molecule type" value="Genomic_DNA"/>
</dbReference>
<dbReference type="InterPro" id="IPR010546">
    <property type="entry name" value="DUF1120"/>
</dbReference>
<feature type="chain" id="PRO_5030626601" evidence="1">
    <location>
        <begin position="24"/>
        <end position="212"/>
    </location>
</feature>